<dbReference type="Proteomes" id="UP000251717">
    <property type="component" value="Unassembled WGS sequence"/>
</dbReference>
<gene>
    <name evidence="2" type="ORF">MBBTH_06170</name>
</gene>
<protein>
    <recommendedName>
        <fullName evidence="4">Class III signal peptide</fullName>
    </recommendedName>
</protein>
<evidence type="ECO:0008006" key="4">
    <source>
        <dbReference type="Google" id="ProtNLM"/>
    </source>
</evidence>
<keyword evidence="1" id="KW-0472">Membrane</keyword>
<evidence type="ECO:0000313" key="2">
    <source>
        <dbReference type="EMBL" id="PWB87649.1"/>
    </source>
</evidence>
<keyword evidence="3" id="KW-1185">Reference proteome</keyword>
<keyword evidence="1" id="KW-1133">Transmembrane helix</keyword>
<sequence>MRDNWGQVSLEYLLIFAISMILLIAFTLPLTDFTIQTALDVSDSLDMKSDLSKLSQAIQTVYGQGQGSRQIVNIISQTPSKIDVTDSHVSCNLKLKDGSRKLVKVTSKSNLAKTTIPISEGTNTIVVEWPVGSETMNIHKTG</sequence>
<dbReference type="AlphaFoldDB" id="A0A315XRE8"/>
<organism evidence="2 3">
    <name type="scientific">Methanobrevibacter thaueri</name>
    <dbReference type="NCBI Taxonomy" id="190975"/>
    <lineage>
        <taxon>Archaea</taxon>
        <taxon>Methanobacteriati</taxon>
        <taxon>Methanobacteriota</taxon>
        <taxon>Methanomada group</taxon>
        <taxon>Methanobacteria</taxon>
        <taxon>Methanobacteriales</taxon>
        <taxon>Methanobacteriaceae</taxon>
        <taxon>Methanobrevibacter</taxon>
    </lineage>
</organism>
<dbReference type="EMBL" id="MZGS01000017">
    <property type="protein sequence ID" value="PWB87649.1"/>
    <property type="molecule type" value="Genomic_DNA"/>
</dbReference>
<name>A0A315XRE8_9EURY</name>
<proteinExistence type="predicted"/>
<reference evidence="2 3" key="1">
    <citation type="submission" date="2017-03" db="EMBL/GenBank/DDBJ databases">
        <title>Genome sequence of Methanobrevibacter thaueri.</title>
        <authorList>
            <person name="Poehlein A."/>
            <person name="Seedorf H."/>
            <person name="Daniel R."/>
        </authorList>
    </citation>
    <scope>NUCLEOTIDE SEQUENCE [LARGE SCALE GENOMIC DNA]</scope>
    <source>
        <strain evidence="2 3">DSM 11995</strain>
    </source>
</reference>
<comment type="caution">
    <text evidence="2">The sequence shown here is derived from an EMBL/GenBank/DDBJ whole genome shotgun (WGS) entry which is preliminary data.</text>
</comment>
<evidence type="ECO:0000256" key="1">
    <source>
        <dbReference type="SAM" id="Phobius"/>
    </source>
</evidence>
<keyword evidence="1" id="KW-0812">Transmembrane</keyword>
<accession>A0A315XRE8</accession>
<evidence type="ECO:0000313" key="3">
    <source>
        <dbReference type="Proteomes" id="UP000251717"/>
    </source>
</evidence>
<feature type="transmembrane region" description="Helical" evidence="1">
    <location>
        <begin position="12"/>
        <end position="30"/>
    </location>
</feature>